<gene>
    <name evidence="3" type="ORF">SCUD_LOCUS20660</name>
</gene>
<protein>
    <submittedName>
        <fullName evidence="5">Endo/exonuclease/phosphatase domain-containing protein</fullName>
    </submittedName>
</protein>
<dbReference type="InterPro" id="IPR005135">
    <property type="entry name" value="Endo/exonuclease/phosphatase"/>
</dbReference>
<dbReference type="GO" id="GO:0003824">
    <property type="term" value="F:catalytic activity"/>
    <property type="evidence" value="ECO:0007669"/>
    <property type="project" value="InterPro"/>
</dbReference>
<dbReference type="Gene3D" id="3.60.10.10">
    <property type="entry name" value="Endonuclease/exonuclease/phosphatase"/>
    <property type="match status" value="1"/>
</dbReference>
<evidence type="ECO:0000313" key="3">
    <source>
        <dbReference type="EMBL" id="VDP72956.1"/>
    </source>
</evidence>
<sequence length="254" mass="28528">MKISTSEGKRGIQQTSQNQLDGLDFADDLALPSHTHEQMPIRTANVAAASESVGENQSPQIQHEEQPQSIIEKCPTMDLTILMGDFNAKVGTDNTGYEDIMGRHGLGERNENDERFSNLCAFNKLVIGDTIFPHKRIHKITWTTPDHTTQNEIDHICINKTFRRTEEDVRTKKGADIASDHHLLVAKMKLKLNNIPAEALKADVSASARIFHILFNKIWDEEQVPTDWKAGLLIKIPKKGGLRNCDNYRGHATV</sequence>
<dbReference type="AlphaFoldDB" id="A0A183L012"/>
<evidence type="ECO:0000259" key="2">
    <source>
        <dbReference type="Pfam" id="PF03372"/>
    </source>
</evidence>
<dbReference type="SUPFAM" id="SSF56219">
    <property type="entry name" value="DNase I-like"/>
    <property type="match status" value="1"/>
</dbReference>
<reference evidence="5" key="1">
    <citation type="submission" date="2016-06" db="UniProtKB">
        <authorList>
            <consortium name="WormBaseParasite"/>
        </authorList>
    </citation>
    <scope>IDENTIFICATION</scope>
</reference>
<dbReference type="EMBL" id="UZAK01044769">
    <property type="protein sequence ID" value="VDP72956.1"/>
    <property type="molecule type" value="Genomic_DNA"/>
</dbReference>
<name>A0A183L012_9TREM</name>
<keyword evidence="4" id="KW-1185">Reference proteome</keyword>
<evidence type="ECO:0000256" key="1">
    <source>
        <dbReference type="SAM" id="MobiDB-lite"/>
    </source>
</evidence>
<dbReference type="PANTHER" id="PTHR23227:SF67">
    <property type="entry name" value="CRANIOFACIAL DEVELOPMENT PROTEIN 2-LIKE"/>
    <property type="match status" value="1"/>
</dbReference>
<feature type="region of interest" description="Disordered" evidence="1">
    <location>
        <begin position="1"/>
        <end position="28"/>
    </location>
</feature>
<dbReference type="Proteomes" id="UP000279833">
    <property type="component" value="Unassembled WGS sequence"/>
</dbReference>
<proteinExistence type="predicted"/>
<dbReference type="PANTHER" id="PTHR23227">
    <property type="entry name" value="BUCENTAUR RELATED"/>
    <property type="match status" value="1"/>
</dbReference>
<evidence type="ECO:0000313" key="5">
    <source>
        <dbReference type="WBParaSite" id="SCUD_0002066301-mRNA-1"/>
    </source>
</evidence>
<reference evidence="3 4" key="2">
    <citation type="submission" date="2018-11" db="EMBL/GenBank/DDBJ databases">
        <authorList>
            <consortium name="Pathogen Informatics"/>
        </authorList>
    </citation>
    <scope>NUCLEOTIDE SEQUENCE [LARGE SCALE GENOMIC DNA]</scope>
    <source>
        <strain evidence="3">Dakar</strain>
        <strain evidence="4">Dakar, Senegal</strain>
    </source>
</reference>
<dbReference type="InterPro" id="IPR036691">
    <property type="entry name" value="Endo/exonu/phosph_ase_sf"/>
</dbReference>
<feature type="compositionally biased region" description="Polar residues" evidence="1">
    <location>
        <begin position="1"/>
        <end position="19"/>
    </location>
</feature>
<accession>A0A183L012</accession>
<evidence type="ECO:0000313" key="4">
    <source>
        <dbReference type="Proteomes" id="UP000279833"/>
    </source>
</evidence>
<feature type="domain" description="Endonuclease/exonuclease/phosphatase" evidence="2">
    <location>
        <begin position="54"/>
        <end position="181"/>
    </location>
</feature>
<dbReference type="InterPro" id="IPR027124">
    <property type="entry name" value="Swc5/CFDP1/2"/>
</dbReference>
<organism evidence="5">
    <name type="scientific">Schistosoma curassoni</name>
    <dbReference type="NCBI Taxonomy" id="6186"/>
    <lineage>
        <taxon>Eukaryota</taxon>
        <taxon>Metazoa</taxon>
        <taxon>Spiralia</taxon>
        <taxon>Lophotrochozoa</taxon>
        <taxon>Platyhelminthes</taxon>
        <taxon>Trematoda</taxon>
        <taxon>Digenea</taxon>
        <taxon>Strigeidida</taxon>
        <taxon>Schistosomatoidea</taxon>
        <taxon>Schistosomatidae</taxon>
        <taxon>Schistosoma</taxon>
    </lineage>
</organism>
<feature type="region of interest" description="Disordered" evidence="1">
    <location>
        <begin position="48"/>
        <end position="68"/>
    </location>
</feature>
<dbReference type="WBParaSite" id="SCUD_0002066301-mRNA-1">
    <property type="protein sequence ID" value="SCUD_0002066301-mRNA-1"/>
    <property type="gene ID" value="SCUD_0002066301"/>
</dbReference>
<dbReference type="Pfam" id="PF03372">
    <property type="entry name" value="Exo_endo_phos"/>
    <property type="match status" value="1"/>
</dbReference>